<evidence type="ECO:0000256" key="1">
    <source>
        <dbReference type="ARBA" id="ARBA00023015"/>
    </source>
</evidence>
<evidence type="ECO:0000313" key="7">
    <source>
        <dbReference type="Proteomes" id="UP001526147"/>
    </source>
</evidence>
<dbReference type="InterPro" id="IPR009057">
    <property type="entry name" value="Homeodomain-like_sf"/>
</dbReference>
<dbReference type="SUPFAM" id="SSF53807">
    <property type="entry name" value="Helical backbone' metal receptor"/>
    <property type="match status" value="1"/>
</dbReference>
<evidence type="ECO:0000259" key="4">
    <source>
        <dbReference type="PROSITE" id="PS01124"/>
    </source>
</evidence>
<gene>
    <name evidence="6" type="ORF">OIH86_02065</name>
</gene>
<dbReference type="InterPro" id="IPR018060">
    <property type="entry name" value="HTH_AraC"/>
</dbReference>
<evidence type="ECO:0000259" key="5">
    <source>
        <dbReference type="PROSITE" id="PS50983"/>
    </source>
</evidence>
<organism evidence="6 7">
    <name type="scientific">Metabacillus halosaccharovorans</name>
    <dbReference type="NCBI Taxonomy" id="930124"/>
    <lineage>
        <taxon>Bacteria</taxon>
        <taxon>Bacillati</taxon>
        <taxon>Bacillota</taxon>
        <taxon>Bacilli</taxon>
        <taxon>Bacillales</taxon>
        <taxon>Bacillaceae</taxon>
        <taxon>Metabacillus</taxon>
    </lineage>
</organism>
<feature type="domain" description="HTH araC/xylS-type" evidence="4">
    <location>
        <begin position="165"/>
        <end position="263"/>
    </location>
</feature>
<dbReference type="InterPro" id="IPR003313">
    <property type="entry name" value="AraC-bd"/>
</dbReference>
<name>A0ABT3DBJ0_9BACI</name>
<keyword evidence="1" id="KW-0805">Transcription regulation</keyword>
<dbReference type="SUPFAM" id="SSF46689">
    <property type="entry name" value="Homeodomain-like"/>
    <property type="match status" value="2"/>
</dbReference>
<evidence type="ECO:0000256" key="2">
    <source>
        <dbReference type="ARBA" id="ARBA00023125"/>
    </source>
</evidence>
<accession>A0ABT3DBJ0</accession>
<dbReference type="InterPro" id="IPR018062">
    <property type="entry name" value="HTH_AraC-typ_CS"/>
</dbReference>
<dbReference type="Pfam" id="PF12833">
    <property type="entry name" value="HTH_18"/>
    <property type="match status" value="1"/>
</dbReference>
<keyword evidence="3" id="KW-0804">Transcription</keyword>
<dbReference type="Proteomes" id="UP001526147">
    <property type="component" value="Unassembled WGS sequence"/>
</dbReference>
<dbReference type="Gene3D" id="3.40.50.1980">
    <property type="entry name" value="Nitrogenase molybdenum iron protein domain"/>
    <property type="match status" value="2"/>
</dbReference>
<dbReference type="PANTHER" id="PTHR43280:SF28">
    <property type="entry name" value="HTH-TYPE TRANSCRIPTIONAL ACTIVATOR RHAS"/>
    <property type="match status" value="1"/>
</dbReference>
<dbReference type="RefSeq" id="WP_264141394.1">
    <property type="nucleotide sequence ID" value="NZ_JAOYEY010000018.1"/>
</dbReference>
<dbReference type="PROSITE" id="PS50983">
    <property type="entry name" value="FE_B12_PBP"/>
    <property type="match status" value="1"/>
</dbReference>
<reference evidence="6 7" key="1">
    <citation type="submission" date="2022-10" db="EMBL/GenBank/DDBJ databases">
        <title>Draft genome assembly of moderately radiation resistant bacterium Metabacillus halosaccharovorans.</title>
        <authorList>
            <person name="Pal S."/>
            <person name="Gopinathan A."/>
        </authorList>
    </citation>
    <scope>NUCLEOTIDE SEQUENCE [LARGE SCALE GENOMIC DNA]</scope>
    <source>
        <strain evidence="6 7">VITHBRA001</strain>
    </source>
</reference>
<proteinExistence type="predicted"/>
<dbReference type="PANTHER" id="PTHR43280">
    <property type="entry name" value="ARAC-FAMILY TRANSCRIPTIONAL REGULATOR"/>
    <property type="match status" value="1"/>
</dbReference>
<dbReference type="PROSITE" id="PS01124">
    <property type="entry name" value="HTH_ARAC_FAMILY_2"/>
    <property type="match status" value="1"/>
</dbReference>
<dbReference type="Pfam" id="PF01497">
    <property type="entry name" value="Peripla_BP_2"/>
    <property type="match status" value="1"/>
</dbReference>
<dbReference type="Gene3D" id="1.10.10.60">
    <property type="entry name" value="Homeodomain-like"/>
    <property type="match status" value="2"/>
</dbReference>
<protein>
    <submittedName>
        <fullName evidence="6">AraC family transcriptional regulator</fullName>
    </submittedName>
</protein>
<dbReference type="SMART" id="SM00342">
    <property type="entry name" value="HTH_ARAC"/>
    <property type="match status" value="1"/>
</dbReference>
<keyword evidence="2" id="KW-0238">DNA-binding</keyword>
<dbReference type="PROSITE" id="PS00041">
    <property type="entry name" value="HTH_ARAC_FAMILY_1"/>
    <property type="match status" value="1"/>
</dbReference>
<evidence type="ECO:0000256" key="3">
    <source>
        <dbReference type="ARBA" id="ARBA00023163"/>
    </source>
</evidence>
<evidence type="ECO:0000313" key="6">
    <source>
        <dbReference type="EMBL" id="MCV9884434.1"/>
    </source>
</evidence>
<dbReference type="InterPro" id="IPR037923">
    <property type="entry name" value="HTH-like"/>
</dbReference>
<sequence length="527" mass="61744">MDFWNHFMYQPKSMMKGRAGHIPAKLTNCFELLVVMEGKGHMMLDHDNILLHHQDICVIHPSQVYEIYSSPDESIDYMIFTFDIFSSRQTEGESFHKLGNDEQFPLQGKLAIPGHSHIIEEVEILYSSKNKEQVFYQRLLFENIIYKLLQHQDVPLEKDTFMAIEEAKQYIDCHFNEQISIELLAEKADLSPKYFSALFKKECGINVSDFITRLRVNEAKRRLVSGDETVRQIAAQIGYSDEFYLSRKFKKAVGMAPSTYRQKRKRKVAAYDFSSIGHLLALHIFPYAAPIHPKWTSFYYQTFRNDIPVHLSAFQINKDWETNIDILMNNKPDIIVSKSGITVEEKERLSQIAPVLYYPESVDWKEQLLYMAKQLGELQEADEWLRHYEHQVVMIRQQLHKHMGQTIFLPLRFFQGAMYIDHSRTMNEVFYGELQMKAALNEKKNGVITIEEISKINPDAVLLNICQESQTLESWNEYQEQPLWNSLEAVRLNRVYDITSDPWREYSASAHDRVLRDTLTLMGKVQV</sequence>
<comment type="caution">
    <text evidence="6">The sequence shown here is derived from an EMBL/GenBank/DDBJ whole genome shotgun (WGS) entry which is preliminary data.</text>
</comment>
<dbReference type="InterPro" id="IPR002491">
    <property type="entry name" value="ABC_transptr_periplasmic_BD"/>
</dbReference>
<feature type="domain" description="Fe/B12 periplasmic-binding" evidence="5">
    <location>
        <begin position="267"/>
        <end position="526"/>
    </location>
</feature>
<dbReference type="Pfam" id="PF02311">
    <property type="entry name" value="AraC_binding"/>
    <property type="match status" value="1"/>
</dbReference>
<keyword evidence="7" id="KW-1185">Reference proteome</keyword>
<dbReference type="SUPFAM" id="SSF51215">
    <property type="entry name" value="Regulatory protein AraC"/>
    <property type="match status" value="1"/>
</dbReference>
<dbReference type="EMBL" id="JAOYEY010000018">
    <property type="protein sequence ID" value="MCV9884434.1"/>
    <property type="molecule type" value="Genomic_DNA"/>
</dbReference>